<evidence type="ECO:0000313" key="1">
    <source>
        <dbReference type="EMBL" id="KAI4455008.1"/>
    </source>
</evidence>
<evidence type="ECO:0000313" key="2">
    <source>
        <dbReference type="Proteomes" id="UP001056778"/>
    </source>
</evidence>
<name>A0ACB9SI71_HOLOL</name>
<dbReference type="EMBL" id="CM043023">
    <property type="protein sequence ID" value="KAI4455008.1"/>
    <property type="molecule type" value="Genomic_DNA"/>
</dbReference>
<proteinExistence type="predicted"/>
<reference evidence="1" key="1">
    <citation type="submission" date="2022-04" db="EMBL/GenBank/DDBJ databases">
        <title>Chromosome-scale genome assembly of Holotrichia oblita Faldermann.</title>
        <authorList>
            <person name="Rongchong L."/>
        </authorList>
    </citation>
    <scope>NUCLEOTIDE SEQUENCE</scope>
    <source>
        <strain evidence="1">81SQS9</strain>
    </source>
</reference>
<sequence>MAQEKKWQERYFGKTLLDCKTLTKTKKPQTLLTVDVLQKAEIVGVHFTYGNEEDDDFIKKLEDFYELINGSEISGNSVKKFEVVQVVLGTSTKFEDAECGIEEYYTTSYQQSIHRDSLLNLPWFAIPYNDRELELRLKSKYIVESGESTLLLLDKDGGTICAVAKERLLEDPAGAFFPWRSRPVEQILKDVVLQPGGLYMKEHQTSLDVVTYADIPAGIKGFYFSKKCVSVSLTFS</sequence>
<accession>A0ACB9SI71</accession>
<organism evidence="1 2">
    <name type="scientific">Holotrichia oblita</name>
    <name type="common">Chafer beetle</name>
    <dbReference type="NCBI Taxonomy" id="644536"/>
    <lineage>
        <taxon>Eukaryota</taxon>
        <taxon>Metazoa</taxon>
        <taxon>Ecdysozoa</taxon>
        <taxon>Arthropoda</taxon>
        <taxon>Hexapoda</taxon>
        <taxon>Insecta</taxon>
        <taxon>Pterygota</taxon>
        <taxon>Neoptera</taxon>
        <taxon>Endopterygota</taxon>
        <taxon>Coleoptera</taxon>
        <taxon>Polyphaga</taxon>
        <taxon>Scarabaeiformia</taxon>
        <taxon>Scarabaeidae</taxon>
        <taxon>Melolonthinae</taxon>
        <taxon>Holotrichia</taxon>
    </lineage>
</organism>
<comment type="caution">
    <text evidence="1">The sequence shown here is derived from an EMBL/GenBank/DDBJ whole genome shotgun (WGS) entry which is preliminary data.</text>
</comment>
<dbReference type="Proteomes" id="UP001056778">
    <property type="component" value="Chromosome 9"/>
</dbReference>
<gene>
    <name evidence="1" type="ORF">MML48_9g00003305</name>
</gene>
<protein>
    <submittedName>
        <fullName evidence="1">Nucleoredoxin</fullName>
    </submittedName>
</protein>
<keyword evidence="2" id="KW-1185">Reference proteome</keyword>